<evidence type="ECO:0000313" key="4">
    <source>
        <dbReference type="Proteomes" id="UP001153269"/>
    </source>
</evidence>
<keyword evidence="2" id="KW-0812">Transmembrane</keyword>
<dbReference type="Proteomes" id="UP001153269">
    <property type="component" value="Unassembled WGS sequence"/>
</dbReference>
<evidence type="ECO:0000256" key="1">
    <source>
        <dbReference type="SAM" id="MobiDB-lite"/>
    </source>
</evidence>
<keyword evidence="2" id="KW-1133">Transmembrane helix</keyword>
<sequence>MPQVRESKRQFIFDVVNEGGESEKMEMFVNFCEDTIFEMNIAASISEPEGDGAEEEDDEEEEEGGAEEVESGDGEEGNGEDEGPESTSAFADFLKSVVDFFGMFTFRNLRRRYRKLRKMTVKEMVISLVTFIYTVVMGILMFRLQHM</sequence>
<reference evidence="3" key="1">
    <citation type="submission" date="2020-03" db="EMBL/GenBank/DDBJ databases">
        <authorList>
            <person name="Weist P."/>
        </authorList>
    </citation>
    <scope>NUCLEOTIDE SEQUENCE</scope>
</reference>
<dbReference type="GO" id="GO:0005790">
    <property type="term" value="C:smooth endoplasmic reticulum"/>
    <property type="evidence" value="ECO:0007669"/>
    <property type="project" value="TreeGrafter"/>
</dbReference>
<accession>A0A9N7VJ32</accession>
<comment type="caution">
    <text evidence="3">The sequence shown here is derived from an EMBL/GenBank/DDBJ whole genome shotgun (WGS) entry which is preliminary data.</text>
</comment>
<evidence type="ECO:0000256" key="2">
    <source>
        <dbReference type="SAM" id="Phobius"/>
    </source>
</evidence>
<dbReference type="AlphaFoldDB" id="A0A9N7VJ32"/>
<dbReference type="EMBL" id="CADEAL010004052">
    <property type="protein sequence ID" value="CAB1450414.1"/>
    <property type="molecule type" value="Genomic_DNA"/>
</dbReference>
<name>A0A9N7VJ32_PLEPL</name>
<feature type="compositionally biased region" description="Acidic residues" evidence="1">
    <location>
        <begin position="48"/>
        <end position="84"/>
    </location>
</feature>
<keyword evidence="2" id="KW-0472">Membrane</keyword>
<dbReference type="GO" id="GO:0006941">
    <property type="term" value="P:striated muscle contraction"/>
    <property type="evidence" value="ECO:0007669"/>
    <property type="project" value="TreeGrafter"/>
</dbReference>
<dbReference type="GO" id="GO:0042383">
    <property type="term" value="C:sarcolemma"/>
    <property type="evidence" value="ECO:0007669"/>
    <property type="project" value="TreeGrafter"/>
</dbReference>
<dbReference type="GO" id="GO:0005219">
    <property type="term" value="F:ryanodine-sensitive calcium-release channel activity"/>
    <property type="evidence" value="ECO:0007669"/>
    <property type="project" value="TreeGrafter"/>
</dbReference>
<organism evidence="3 4">
    <name type="scientific">Pleuronectes platessa</name>
    <name type="common">European plaice</name>
    <dbReference type="NCBI Taxonomy" id="8262"/>
    <lineage>
        <taxon>Eukaryota</taxon>
        <taxon>Metazoa</taxon>
        <taxon>Chordata</taxon>
        <taxon>Craniata</taxon>
        <taxon>Vertebrata</taxon>
        <taxon>Euteleostomi</taxon>
        <taxon>Actinopterygii</taxon>
        <taxon>Neopterygii</taxon>
        <taxon>Teleostei</taxon>
        <taxon>Neoteleostei</taxon>
        <taxon>Acanthomorphata</taxon>
        <taxon>Carangaria</taxon>
        <taxon>Pleuronectiformes</taxon>
        <taxon>Pleuronectoidei</taxon>
        <taxon>Pleuronectidae</taxon>
        <taxon>Pleuronectes</taxon>
    </lineage>
</organism>
<keyword evidence="4" id="KW-1185">Reference proteome</keyword>
<dbReference type="PANTHER" id="PTHR46399:SF10">
    <property type="entry name" value="RYANODINE RECEPTOR 1"/>
    <property type="match status" value="1"/>
</dbReference>
<dbReference type="GO" id="GO:0030018">
    <property type="term" value="C:Z disc"/>
    <property type="evidence" value="ECO:0007669"/>
    <property type="project" value="TreeGrafter"/>
</dbReference>
<proteinExistence type="predicted"/>
<gene>
    <name evidence="3" type="ORF">PLEPLA_LOCUS38103</name>
</gene>
<protein>
    <submittedName>
        <fullName evidence="3">Uncharacterized protein</fullName>
    </submittedName>
</protein>
<feature type="transmembrane region" description="Helical" evidence="2">
    <location>
        <begin position="124"/>
        <end position="144"/>
    </location>
</feature>
<dbReference type="GO" id="GO:0014808">
    <property type="term" value="P:release of sequestered calcium ion into cytosol by sarcoplasmic reticulum"/>
    <property type="evidence" value="ECO:0007669"/>
    <property type="project" value="TreeGrafter"/>
</dbReference>
<evidence type="ECO:0000313" key="3">
    <source>
        <dbReference type="EMBL" id="CAB1450414.1"/>
    </source>
</evidence>
<dbReference type="PANTHER" id="PTHR46399">
    <property type="entry name" value="B30.2/SPRY DOMAIN-CONTAINING PROTEIN"/>
    <property type="match status" value="1"/>
</dbReference>
<dbReference type="InterPro" id="IPR015925">
    <property type="entry name" value="Ryanodine_IP3_receptor"/>
</dbReference>
<feature type="region of interest" description="Disordered" evidence="1">
    <location>
        <begin position="43"/>
        <end position="87"/>
    </location>
</feature>
<dbReference type="GO" id="GO:0034704">
    <property type="term" value="C:calcium channel complex"/>
    <property type="evidence" value="ECO:0007669"/>
    <property type="project" value="TreeGrafter"/>
</dbReference>
<dbReference type="GO" id="GO:0033017">
    <property type="term" value="C:sarcoplasmic reticulum membrane"/>
    <property type="evidence" value="ECO:0007669"/>
    <property type="project" value="TreeGrafter"/>
</dbReference>